<reference evidence="1" key="1">
    <citation type="submission" date="2021-06" db="EMBL/GenBank/DDBJ databases">
        <authorList>
            <person name="Kallberg Y."/>
            <person name="Tangrot J."/>
            <person name="Rosling A."/>
        </authorList>
    </citation>
    <scope>NUCLEOTIDE SEQUENCE</scope>
    <source>
        <strain evidence="1">IN212</strain>
    </source>
</reference>
<name>A0A9N9F774_9GLOM</name>
<keyword evidence="2" id="KW-1185">Reference proteome</keyword>
<feature type="non-terminal residue" evidence="1">
    <location>
        <position position="72"/>
    </location>
</feature>
<gene>
    <name evidence="1" type="ORF">RFULGI_LOCUS3034</name>
</gene>
<accession>A0A9N9F774</accession>
<organism evidence="1 2">
    <name type="scientific">Racocetra fulgida</name>
    <dbReference type="NCBI Taxonomy" id="60492"/>
    <lineage>
        <taxon>Eukaryota</taxon>
        <taxon>Fungi</taxon>
        <taxon>Fungi incertae sedis</taxon>
        <taxon>Mucoromycota</taxon>
        <taxon>Glomeromycotina</taxon>
        <taxon>Glomeromycetes</taxon>
        <taxon>Diversisporales</taxon>
        <taxon>Gigasporaceae</taxon>
        <taxon>Racocetra</taxon>
    </lineage>
</organism>
<dbReference type="EMBL" id="CAJVPZ010002498">
    <property type="protein sequence ID" value="CAG8514084.1"/>
    <property type="molecule type" value="Genomic_DNA"/>
</dbReference>
<comment type="caution">
    <text evidence="1">The sequence shown here is derived from an EMBL/GenBank/DDBJ whole genome shotgun (WGS) entry which is preliminary data.</text>
</comment>
<evidence type="ECO:0000313" key="2">
    <source>
        <dbReference type="Proteomes" id="UP000789396"/>
    </source>
</evidence>
<sequence length="72" mass="8288">CSLDSVRKLEVGDYKVKNKEQMIKELRAALTTNSESQLLESFYVKREGGTITYLMDVEDDQLFSSVIVYYKA</sequence>
<protein>
    <submittedName>
        <fullName evidence="1">11730_t:CDS:1</fullName>
    </submittedName>
</protein>
<dbReference type="Proteomes" id="UP000789396">
    <property type="component" value="Unassembled WGS sequence"/>
</dbReference>
<dbReference type="AlphaFoldDB" id="A0A9N9F774"/>
<evidence type="ECO:0000313" key="1">
    <source>
        <dbReference type="EMBL" id="CAG8514084.1"/>
    </source>
</evidence>
<proteinExistence type="predicted"/>